<protein>
    <submittedName>
        <fullName evidence="3">Uncharacterized protein</fullName>
    </submittedName>
</protein>
<evidence type="ECO:0000256" key="1">
    <source>
        <dbReference type="SAM" id="Coils"/>
    </source>
</evidence>
<feature type="region of interest" description="Disordered" evidence="2">
    <location>
        <begin position="887"/>
        <end position="919"/>
    </location>
</feature>
<feature type="compositionally biased region" description="Low complexity" evidence="2">
    <location>
        <begin position="277"/>
        <end position="291"/>
    </location>
</feature>
<dbReference type="RefSeq" id="XP_016643587.1">
    <property type="nucleotide sequence ID" value="XM_016786611.1"/>
</dbReference>
<feature type="region of interest" description="Disordered" evidence="2">
    <location>
        <begin position="319"/>
        <end position="339"/>
    </location>
</feature>
<dbReference type="AlphaFoldDB" id="A0A084G8X6"/>
<feature type="region of interest" description="Disordered" evidence="2">
    <location>
        <begin position="931"/>
        <end position="1000"/>
    </location>
</feature>
<name>A0A084G8X6_PSEDA</name>
<feature type="compositionally biased region" description="Low complexity" evidence="2">
    <location>
        <begin position="227"/>
        <end position="249"/>
    </location>
</feature>
<dbReference type="KEGG" id="sapo:SAPIO_CDS3935"/>
<organism evidence="3 4">
    <name type="scientific">Pseudallescheria apiosperma</name>
    <name type="common">Scedosporium apiospermum</name>
    <dbReference type="NCBI Taxonomy" id="563466"/>
    <lineage>
        <taxon>Eukaryota</taxon>
        <taxon>Fungi</taxon>
        <taxon>Dikarya</taxon>
        <taxon>Ascomycota</taxon>
        <taxon>Pezizomycotina</taxon>
        <taxon>Sordariomycetes</taxon>
        <taxon>Hypocreomycetidae</taxon>
        <taxon>Microascales</taxon>
        <taxon>Microascaceae</taxon>
        <taxon>Scedosporium</taxon>
    </lineage>
</organism>
<dbReference type="HOGENOM" id="CLU_299784_0_0_1"/>
<evidence type="ECO:0000256" key="2">
    <source>
        <dbReference type="SAM" id="MobiDB-lite"/>
    </source>
</evidence>
<dbReference type="PANTHER" id="PTHR45615:SF80">
    <property type="entry name" value="GRIP DOMAIN-CONTAINING PROTEIN"/>
    <property type="match status" value="1"/>
</dbReference>
<dbReference type="Proteomes" id="UP000028545">
    <property type="component" value="Unassembled WGS sequence"/>
</dbReference>
<feature type="compositionally biased region" description="Polar residues" evidence="2">
    <location>
        <begin position="954"/>
        <end position="966"/>
    </location>
</feature>
<dbReference type="VEuPathDB" id="FungiDB:SAPIO_CDS3935"/>
<evidence type="ECO:0000313" key="3">
    <source>
        <dbReference type="EMBL" id="KEZ43788.1"/>
    </source>
</evidence>
<reference evidence="3 4" key="1">
    <citation type="journal article" date="2014" name="Genome Announc.">
        <title>Draft genome sequence of the pathogenic fungus Scedosporium apiospermum.</title>
        <authorList>
            <person name="Vandeputte P."/>
            <person name="Ghamrawi S."/>
            <person name="Rechenmann M."/>
            <person name="Iltis A."/>
            <person name="Giraud S."/>
            <person name="Fleury M."/>
            <person name="Thornton C."/>
            <person name="Delhaes L."/>
            <person name="Meyer W."/>
            <person name="Papon N."/>
            <person name="Bouchara J.P."/>
        </authorList>
    </citation>
    <scope>NUCLEOTIDE SEQUENCE [LARGE SCALE GENOMIC DNA]</scope>
    <source>
        <strain evidence="3 4">IHEM 14462</strain>
    </source>
</reference>
<sequence length="1000" mass="109627">MGDRDNYRPLPTGPRGRGREPYSPPPGRRPSWDTSRDRDRSIPERDFGKERYPGRENSRDRGRDRDRADWDLRSRKLSFEDSMARSRPALGRGGTGGHEPPLRRHASTTSQNLPAKPPSAFVRVSGLKAGSAQDLDPFDKFAELLAGRVALKLKVQASEQTLATRKSDLAKHMRKAPGMAGAAEVLKFSVQKGETDLRDLDRDYKEMAADQHRVLGDLMTTMLNKLSRSSSPQPSLKSSTTSSTATAPAVDGGDLRSLASRVDTLTKTMTDNNQATQKQMQNLQSQLQSLSSEHESLKSNYAKLVDDKQKIATEREAMKSEIQSLRAREKEPSPAEKTPMAEYQELDRMQRKLNEDVSQLQTAMRQLDMDHQRSVTEARDLRSRMAVEENRGKMDHAYLKDRLDKLERITEKLDLTCNDTGSRLSRVAGAVSTAISAVSDLETANRARIASASPSSALPPNFMEVSKAVRELEAKVNTHEERLRSFKPTPPADLSGITEALSELNAKVNTYGSRLQDLSSTLSSQETQAAQPSQAADLAEITEALRDLQATVKIHKEKLGAFDPGEFDDLFWEMDSALPNIRTKISLLEKEDENVNKRLSALEENRASPSVDVDAVADKVKVEVAPEIAKSVQLSANLKAAQDAMIQMVGGWVDDLRKRLDAVEGRAAPESQASINRNTPAETGTTITEVRALQCRQGESLKVLDAKTNNLARRADETAQLNTQLVVKLGAVEAQADSTQKEAMELRNRLDTIEAQIKDIRVAADDVKNKIDGVARTIRTGASSVAAGGQSAVPDAASIESIRQVTDRMQTLEKNNWTSLSQLMTQVNGLQQFCESLHAQYRNINTQSLYEAIVNTMSFDLPGGATNTLQRHSVQIRDILARLGATEEREAKRRRVVSQPPTAPPPVRTPPVATSTPTQSPALQVQNLISGRMPQPANGPPMPSAFARPPQPATGMQPNNAATAMLSSHVRPPQPVPGMSVPHNGGVPMPTAGPMPPHGR</sequence>
<proteinExistence type="predicted"/>
<feature type="coiled-coil region" evidence="1">
    <location>
        <begin position="729"/>
        <end position="770"/>
    </location>
</feature>
<dbReference type="PANTHER" id="PTHR45615">
    <property type="entry name" value="MYOSIN HEAVY CHAIN, NON-MUSCLE"/>
    <property type="match status" value="1"/>
</dbReference>
<comment type="caution">
    <text evidence="3">The sequence shown here is derived from an EMBL/GenBank/DDBJ whole genome shotgun (WGS) entry which is preliminary data.</text>
</comment>
<keyword evidence="1" id="KW-0175">Coiled coil</keyword>
<dbReference type="OMA" id="QCRTELT"/>
<feature type="region of interest" description="Disordered" evidence="2">
    <location>
        <begin position="1"/>
        <end position="118"/>
    </location>
</feature>
<gene>
    <name evidence="3" type="ORF">SAPIO_CDS3935</name>
</gene>
<dbReference type="GeneID" id="27723007"/>
<feature type="region of interest" description="Disordered" evidence="2">
    <location>
        <begin position="226"/>
        <end position="257"/>
    </location>
</feature>
<feature type="compositionally biased region" description="Basic and acidic residues" evidence="2">
    <location>
        <begin position="30"/>
        <end position="84"/>
    </location>
</feature>
<dbReference type="EMBL" id="JOWA01000090">
    <property type="protein sequence ID" value="KEZ43788.1"/>
    <property type="molecule type" value="Genomic_DNA"/>
</dbReference>
<evidence type="ECO:0000313" key="4">
    <source>
        <dbReference type="Proteomes" id="UP000028545"/>
    </source>
</evidence>
<feature type="region of interest" description="Disordered" evidence="2">
    <location>
        <begin position="271"/>
        <end position="294"/>
    </location>
</feature>
<accession>A0A084G8X6</accession>
<feature type="compositionally biased region" description="Pro residues" evidence="2">
    <location>
        <begin position="991"/>
        <end position="1000"/>
    </location>
</feature>
<keyword evidence="4" id="KW-1185">Reference proteome</keyword>